<evidence type="ECO:0000256" key="7">
    <source>
        <dbReference type="SAM" id="MobiDB-lite"/>
    </source>
</evidence>
<feature type="transmembrane region" description="Helical" evidence="8">
    <location>
        <begin position="322"/>
        <end position="342"/>
    </location>
</feature>
<evidence type="ECO:0000256" key="4">
    <source>
        <dbReference type="ARBA" id="ARBA00022692"/>
    </source>
</evidence>
<dbReference type="InterPro" id="IPR011701">
    <property type="entry name" value="MFS"/>
</dbReference>
<dbReference type="InterPro" id="IPR050171">
    <property type="entry name" value="MFS_Transporters"/>
</dbReference>
<dbReference type="Gene3D" id="1.20.1250.20">
    <property type="entry name" value="MFS general substrate transporter like domains"/>
    <property type="match status" value="1"/>
</dbReference>
<dbReference type="RefSeq" id="WP_386191586.1">
    <property type="nucleotide sequence ID" value="NZ_JBHSBC010000021.1"/>
</dbReference>
<dbReference type="SUPFAM" id="SSF103473">
    <property type="entry name" value="MFS general substrate transporter"/>
    <property type="match status" value="1"/>
</dbReference>
<keyword evidence="10" id="KW-1185">Reference proteome</keyword>
<dbReference type="InterPro" id="IPR036259">
    <property type="entry name" value="MFS_trans_sf"/>
</dbReference>
<sequence length="435" mass="45518">MFGMRIRKGQTSRGNLAHLRSRPLVLLSTATFINTVGNGLFVTTSVLFFTRVQGISPQQLGVGLTLGGLCGIAVGYPMGVFADRFGLVRVLTALLVLESVGVLAYLLADTFPAFLVAVAVVTFLDRGAISVRNALVFEAFPPEERLRGRAYVRAVGNAGTGLGAALAAIALVADTPMAYRLIVIVNAVTFLVTAVLIRRIGHRRITGHREPASTGVRRTGANPFRNTPFLGITLLSAILALHIAILEVGLPLWVTTNTSAPAVIISGCLILNTVMVILLQVRLSRGLDDPRRAATACFRSAVAFAVSCAALGSAAFFGPLMATALVLVGTATLTLGEILSSAGGWSLSYDLADPSTPGSYQGVFNSGIAAGGLLGPLAVTSVILPFHLGGWLVFALVFFLAGSGFYPFARRASTKSSSPDTDLDELHEGKPATPN</sequence>
<dbReference type="EMBL" id="JBHSBC010000021">
    <property type="protein sequence ID" value="MFC3982891.1"/>
    <property type="molecule type" value="Genomic_DNA"/>
</dbReference>
<comment type="subcellular location">
    <subcellularLocation>
        <location evidence="1">Cell membrane</location>
        <topology evidence="1">Multi-pass membrane protein</topology>
    </subcellularLocation>
</comment>
<dbReference type="PANTHER" id="PTHR23517">
    <property type="entry name" value="RESISTANCE PROTEIN MDTM, PUTATIVE-RELATED-RELATED"/>
    <property type="match status" value="1"/>
</dbReference>
<feature type="transmembrane region" description="Helical" evidence="8">
    <location>
        <begin position="24"/>
        <end position="48"/>
    </location>
</feature>
<feature type="transmembrane region" description="Helical" evidence="8">
    <location>
        <begin position="390"/>
        <end position="409"/>
    </location>
</feature>
<feature type="transmembrane region" description="Helical" evidence="8">
    <location>
        <begin position="227"/>
        <end position="254"/>
    </location>
</feature>
<protein>
    <submittedName>
        <fullName evidence="9">MFS transporter</fullName>
    </submittedName>
</protein>
<dbReference type="PANTHER" id="PTHR23517:SF2">
    <property type="entry name" value="MULTIDRUG RESISTANCE PROTEIN MDTH"/>
    <property type="match status" value="1"/>
</dbReference>
<name>A0ABV8F308_9ACTN</name>
<gene>
    <name evidence="9" type="ORF">ACFOYY_22345</name>
</gene>
<keyword evidence="2" id="KW-0813">Transport</keyword>
<feature type="transmembrane region" description="Helical" evidence="8">
    <location>
        <begin position="150"/>
        <end position="172"/>
    </location>
</feature>
<reference evidence="10" key="1">
    <citation type="journal article" date="2019" name="Int. J. Syst. Evol. Microbiol.">
        <title>The Global Catalogue of Microorganisms (GCM) 10K type strain sequencing project: providing services to taxonomists for standard genome sequencing and annotation.</title>
        <authorList>
            <consortium name="The Broad Institute Genomics Platform"/>
            <consortium name="The Broad Institute Genome Sequencing Center for Infectious Disease"/>
            <person name="Wu L."/>
            <person name="Ma J."/>
        </authorList>
    </citation>
    <scope>NUCLEOTIDE SEQUENCE [LARGE SCALE GENOMIC DNA]</scope>
    <source>
        <strain evidence="10">TBRC 7912</strain>
    </source>
</reference>
<dbReference type="Proteomes" id="UP001595698">
    <property type="component" value="Unassembled WGS sequence"/>
</dbReference>
<dbReference type="Pfam" id="PF07690">
    <property type="entry name" value="MFS_1"/>
    <property type="match status" value="1"/>
</dbReference>
<accession>A0ABV8F308</accession>
<evidence type="ECO:0000256" key="5">
    <source>
        <dbReference type="ARBA" id="ARBA00022989"/>
    </source>
</evidence>
<feature type="transmembrane region" description="Helical" evidence="8">
    <location>
        <begin position="178"/>
        <end position="197"/>
    </location>
</feature>
<evidence type="ECO:0000256" key="1">
    <source>
        <dbReference type="ARBA" id="ARBA00004651"/>
    </source>
</evidence>
<comment type="caution">
    <text evidence="9">The sequence shown here is derived from an EMBL/GenBank/DDBJ whole genome shotgun (WGS) entry which is preliminary data.</text>
</comment>
<keyword evidence="6 8" id="KW-0472">Membrane</keyword>
<feature type="region of interest" description="Disordered" evidence="7">
    <location>
        <begin position="411"/>
        <end position="435"/>
    </location>
</feature>
<organism evidence="9 10">
    <name type="scientific">Streptosporangium jomthongense</name>
    <dbReference type="NCBI Taxonomy" id="1193683"/>
    <lineage>
        <taxon>Bacteria</taxon>
        <taxon>Bacillati</taxon>
        <taxon>Actinomycetota</taxon>
        <taxon>Actinomycetes</taxon>
        <taxon>Streptosporangiales</taxon>
        <taxon>Streptosporangiaceae</taxon>
        <taxon>Streptosporangium</taxon>
    </lineage>
</organism>
<keyword evidence="5 8" id="KW-1133">Transmembrane helix</keyword>
<evidence type="ECO:0000313" key="9">
    <source>
        <dbReference type="EMBL" id="MFC3982891.1"/>
    </source>
</evidence>
<evidence type="ECO:0000256" key="8">
    <source>
        <dbReference type="SAM" id="Phobius"/>
    </source>
</evidence>
<evidence type="ECO:0000313" key="10">
    <source>
        <dbReference type="Proteomes" id="UP001595698"/>
    </source>
</evidence>
<evidence type="ECO:0000256" key="6">
    <source>
        <dbReference type="ARBA" id="ARBA00023136"/>
    </source>
</evidence>
<evidence type="ECO:0000256" key="3">
    <source>
        <dbReference type="ARBA" id="ARBA00022475"/>
    </source>
</evidence>
<feature type="transmembrane region" description="Helical" evidence="8">
    <location>
        <begin position="293"/>
        <end position="316"/>
    </location>
</feature>
<evidence type="ECO:0000256" key="2">
    <source>
        <dbReference type="ARBA" id="ARBA00022448"/>
    </source>
</evidence>
<feature type="compositionally biased region" description="Basic and acidic residues" evidence="7">
    <location>
        <begin position="424"/>
        <end position="435"/>
    </location>
</feature>
<proteinExistence type="predicted"/>
<keyword evidence="4 8" id="KW-0812">Transmembrane</keyword>
<feature type="transmembrane region" description="Helical" evidence="8">
    <location>
        <begin position="260"/>
        <end position="281"/>
    </location>
</feature>
<feature type="transmembrane region" description="Helical" evidence="8">
    <location>
        <begin position="111"/>
        <end position="129"/>
    </location>
</feature>
<feature type="transmembrane region" description="Helical" evidence="8">
    <location>
        <begin position="60"/>
        <end position="79"/>
    </location>
</feature>
<keyword evidence="3" id="KW-1003">Cell membrane</keyword>
<feature type="transmembrane region" description="Helical" evidence="8">
    <location>
        <begin position="363"/>
        <end position="384"/>
    </location>
</feature>